<sequence>MALLCSALSNSTHPSFRSHIGANSENLWHLSAHPAQKSKRRCNLTLSSRAARISSALESAKQVKPWQVPKRDWFPPEFMFGAASAAYQIEGAWNEGGKGPSSWDNFCHSHPDRIMDQSNADVAANSYYMYKEDVRMLKEIGMDSYRFSISWPRILPKGTLEGGINHEGIQYYNDLLDCLIENGIKPYITLFHWDTPQALADEYKDFLDRRIVKDYTDYATVCFEHFGDKVKNWFTFNEPHSFCGLGYGTGLHAPGARCSAGMTCVIPEEDALRNPYIVGHNLLLAHAETVDVYNKFYKGDDGQIGMVLDVMAYEPYGNNFLDQQAQERAIDFHIGWFLEPMVRGDYPFSMRSLVGDRLPFFTKSEQEKLVSSYDFVGINYYTSRFAKHKDISPEIIPKKNTDDVYSNPEVNNSNGIPIGPDVGMYFIYSYPKGLKNILLRMKEKYGNPPIYITENGTADMDGWGNPPMTDPLDDPLRIEYLQQHMTAIKEAIDLGADVRGHFTWSLIDNFEWSLGYLSRFGIVYIDRNDGCKRIMKKSAKWLKEFNGATKKLNNKILVPARVVVE</sequence>
<organism evidence="1 2">
    <name type="scientific">Avena sativa</name>
    <name type="common">Oat</name>
    <dbReference type="NCBI Taxonomy" id="4498"/>
    <lineage>
        <taxon>Eukaryota</taxon>
        <taxon>Viridiplantae</taxon>
        <taxon>Streptophyta</taxon>
        <taxon>Embryophyta</taxon>
        <taxon>Tracheophyta</taxon>
        <taxon>Spermatophyta</taxon>
        <taxon>Magnoliopsida</taxon>
        <taxon>Liliopsida</taxon>
        <taxon>Poales</taxon>
        <taxon>Poaceae</taxon>
        <taxon>BOP clade</taxon>
        <taxon>Pooideae</taxon>
        <taxon>Poodae</taxon>
        <taxon>Poeae</taxon>
        <taxon>Poeae Chloroplast Group 1 (Aveneae type)</taxon>
        <taxon>Aveninae</taxon>
        <taxon>Avena</taxon>
    </lineage>
</organism>
<proteinExistence type="predicted"/>
<keyword evidence="2" id="KW-1185">Reference proteome</keyword>
<protein>
    <submittedName>
        <fullName evidence="1">Uncharacterized protein</fullName>
    </submittedName>
</protein>
<accession>A0ACD5TFK1</accession>
<dbReference type="Proteomes" id="UP001732700">
    <property type="component" value="Chromosome 1A"/>
</dbReference>
<evidence type="ECO:0000313" key="1">
    <source>
        <dbReference type="EnsemblPlants" id="AVESA.00010b.r2.1AG0044350.1.CDS"/>
    </source>
</evidence>
<name>A0ACD5TFK1_AVESA</name>
<reference evidence="1" key="2">
    <citation type="submission" date="2025-09" db="UniProtKB">
        <authorList>
            <consortium name="EnsemblPlants"/>
        </authorList>
    </citation>
    <scope>IDENTIFICATION</scope>
</reference>
<reference evidence="1" key="1">
    <citation type="submission" date="2021-05" db="EMBL/GenBank/DDBJ databases">
        <authorList>
            <person name="Scholz U."/>
            <person name="Mascher M."/>
            <person name="Fiebig A."/>
        </authorList>
    </citation>
    <scope>NUCLEOTIDE SEQUENCE [LARGE SCALE GENOMIC DNA]</scope>
</reference>
<evidence type="ECO:0000313" key="2">
    <source>
        <dbReference type="Proteomes" id="UP001732700"/>
    </source>
</evidence>
<dbReference type="EnsemblPlants" id="AVESA.00010b.r2.1AG0044350.1">
    <property type="protein sequence ID" value="AVESA.00010b.r2.1AG0044350.1.CDS"/>
    <property type="gene ID" value="AVESA.00010b.r2.1AG0044350"/>
</dbReference>